<name>A0A4R9BTR2_9MICO</name>
<feature type="chain" id="PRO_5020452784" evidence="1">
    <location>
        <begin position="33"/>
        <end position="169"/>
    </location>
</feature>
<keyword evidence="3" id="KW-1185">Reference proteome</keyword>
<dbReference type="EMBL" id="SOHM01000020">
    <property type="protein sequence ID" value="TFD90805.1"/>
    <property type="molecule type" value="Genomic_DNA"/>
</dbReference>
<proteinExistence type="predicted"/>
<dbReference type="RefSeq" id="WP_166793200.1">
    <property type="nucleotide sequence ID" value="NZ_SOHM01000020.1"/>
</dbReference>
<reference evidence="2 3" key="1">
    <citation type="submission" date="2019-03" db="EMBL/GenBank/DDBJ databases">
        <title>Genomics of glacier-inhabiting Cryobacterium strains.</title>
        <authorList>
            <person name="Liu Q."/>
            <person name="Xin Y.-H."/>
        </authorList>
    </citation>
    <scope>NUCLEOTIDE SEQUENCE [LARGE SCALE GENOMIC DNA]</scope>
    <source>
        <strain evidence="2 3">Sr59</strain>
    </source>
</reference>
<evidence type="ECO:0000256" key="1">
    <source>
        <dbReference type="SAM" id="SignalP"/>
    </source>
</evidence>
<dbReference type="AlphaFoldDB" id="A0A4R9BTR2"/>
<feature type="signal peptide" evidence="1">
    <location>
        <begin position="1"/>
        <end position="32"/>
    </location>
</feature>
<evidence type="ECO:0000313" key="3">
    <source>
        <dbReference type="Proteomes" id="UP000298468"/>
    </source>
</evidence>
<sequence>MKSMNSMKKMLSIASAAFVLLAGLGIAGPASAQTASSTTSDFVAVAPSYTLDAPTVGTAEEALTTNAVAVTYEYNCVNTTGASYFMAAGQNLTDCHGSRLQKYLNGSLLKTYTLSYGGGAASSDPTNGLGCAIAIGGGLAILVLNPPTSVASWVLNGVVFGNSLISCRA</sequence>
<accession>A0A4R9BTR2</accession>
<organism evidence="2 3">
    <name type="scientific">Cryobacterium lactosi</name>
    <dbReference type="NCBI Taxonomy" id="1259202"/>
    <lineage>
        <taxon>Bacteria</taxon>
        <taxon>Bacillati</taxon>
        <taxon>Actinomycetota</taxon>
        <taxon>Actinomycetes</taxon>
        <taxon>Micrococcales</taxon>
        <taxon>Microbacteriaceae</taxon>
        <taxon>Cryobacterium</taxon>
    </lineage>
</organism>
<keyword evidence="1" id="KW-0732">Signal</keyword>
<dbReference type="Proteomes" id="UP000298468">
    <property type="component" value="Unassembled WGS sequence"/>
</dbReference>
<gene>
    <name evidence="2" type="ORF">E3T61_09840</name>
</gene>
<comment type="caution">
    <text evidence="2">The sequence shown here is derived from an EMBL/GenBank/DDBJ whole genome shotgun (WGS) entry which is preliminary data.</text>
</comment>
<protein>
    <submittedName>
        <fullName evidence="2">Uncharacterized protein</fullName>
    </submittedName>
</protein>
<evidence type="ECO:0000313" key="2">
    <source>
        <dbReference type="EMBL" id="TFD90805.1"/>
    </source>
</evidence>